<comment type="subcellular location">
    <subcellularLocation>
        <location evidence="1">Nucleus</location>
    </subcellularLocation>
</comment>
<name>A0AAD9DAH3_9STRA</name>
<feature type="compositionally biased region" description="Polar residues" evidence="4">
    <location>
        <begin position="1"/>
        <end position="14"/>
    </location>
</feature>
<sequence length="623" mass="66239">MKEVSPPNSTNDASPTDAAGSLGNAPSNGSRGGGGLLVAAHRPTPSPPAVAVAAAAASSNAVIEAKPESKAAVEIVSKSEPKEVIARNDGSSRPASSIVATPTLLPSSTKNISTMPMSLQTSEEEGTAVSYQPTKFTPIRPAYSVAQNSTSSGSGNSIVATPGPTTSRSMDMNLFGQEMLAAPTSASAMMDGYGYDEFGLNRGQATMMTPVPSLYDHHYPTHHQDDYALPPFLQAHLDETYAASSSSSTVVLPPLSATDIGNGQEGEILLQLTSYLPNLTAGTASTPFRVTALGTAPPNPTGRRVAVNNGNVHPGSSSGMAPLARAKKMAASIPAKNSAIYASTSSTKNRSARTLPLRKRPLREEDEPEMETADTKQLVKKEEKAAKKSSSRPRGPSTKKPSVKKPTLVRHNYNENRSTCKCAKSRCLKLYCDCFQSGRMCDPAQCECKSCMNLDKYSGPSGARTNAINECLAKNPKAFEKRQKGNDEGCGCKKNKCLKKYCVCFNAGVKCDESCRCRNCENQEVVEEDNFLTSAVTGAADANAQPKSEVFVEEPPTKYVKVASMPLPATSPVTDSSDSLESLPYPPQQYQDTFQMHSIIQGDYLYSYVPAQGVIETQNTAEV</sequence>
<dbReference type="SMART" id="SM01114">
    <property type="entry name" value="CXC"/>
    <property type="match status" value="2"/>
</dbReference>
<comment type="caution">
    <text evidence="6">The sequence shown here is derived from an EMBL/GenBank/DDBJ whole genome shotgun (WGS) entry which is preliminary data.</text>
</comment>
<feature type="compositionally biased region" description="Low complexity" evidence="4">
    <location>
        <begin position="396"/>
        <end position="406"/>
    </location>
</feature>
<dbReference type="InterPro" id="IPR028307">
    <property type="entry name" value="Lin-54_fam"/>
</dbReference>
<dbReference type="PANTHER" id="PTHR12446">
    <property type="entry name" value="TESMIN/TSO1-RELATED"/>
    <property type="match status" value="1"/>
</dbReference>
<reference evidence="6" key="1">
    <citation type="submission" date="2023-06" db="EMBL/GenBank/DDBJ databases">
        <title>Survivors Of The Sea: Transcriptome response of Skeletonema marinoi to long-term dormancy.</title>
        <authorList>
            <person name="Pinder M.I.M."/>
            <person name="Kourtchenko O."/>
            <person name="Robertson E.K."/>
            <person name="Larsson T."/>
            <person name="Maumus F."/>
            <person name="Osuna-Cruz C.M."/>
            <person name="Vancaester E."/>
            <person name="Stenow R."/>
            <person name="Vandepoele K."/>
            <person name="Ploug H."/>
            <person name="Bruchert V."/>
            <person name="Godhe A."/>
            <person name="Topel M."/>
        </authorList>
    </citation>
    <scope>NUCLEOTIDE SEQUENCE</scope>
    <source>
        <strain evidence="6">R05AC</strain>
    </source>
</reference>
<feature type="compositionally biased region" description="Polar residues" evidence="4">
    <location>
        <begin position="89"/>
        <end position="111"/>
    </location>
</feature>
<comment type="similarity">
    <text evidence="2">Belongs to the lin-54 family.</text>
</comment>
<dbReference type="EMBL" id="JATAAI010000020">
    <property type="protein sequence ID" value="KAK1738613.1"/>
    <property type="molecule type" value="Genomic_DNA"/>
</dbReference>
<feature type="domain" description="CRC" evidence="5">
    <location>
        <begin position="416"/>
        <end position="525"/>
    </location>
</feature>
<dbReference type="InterPro" id="IPR005172">
    <property type="entry name" value="CRC"/>
</dbReference>
<feature type="region of interest" description="Disordered" evidence="4">
    <location>
        <begin position="84"/>
        <end position="111"/>
    </location>
</feature>
<gene>
    <name evidence="6" type="ORF">QTG54_010643</name>
</gene>
<organism evidence="6 7">
    <name type="scientific">Skeletonema marinoi</name>
    <dbReference type="NCBI Taxonomy" id="267567"/>
    <lineage>
        <taxon>Eukaryota</taxon>
        <taxon>Sar</taxon>
        <taxon>Stramenopiles</taxon>
        <taxon>Ochrophyta</taxon>
        <taxon>Bacillariophyta</taxon>
        <taxon>Coscinodiscophyceae</taxon>
        <taxon>Thalassiosirophycidae</taxon>
        <taxon>Thalassiosirales</taxon>
        <taxon>Skeletonemataceae</taxon>
        <taxon>Skeletonema</taxon>
        <taxon>Skeletonema marinoi-dohrnii complex</taxon>
    </lineage>
</organism>
<proteinExistence type="inferred from homology"/>
<evidence type="ECO:0000313" key="7">
    <source>
        <dbReference type="Proteomes" id="UP001224775"/>
    </source>
</evidence>
<evidence type="ECO:0000259" key="5">
    <source>
        <dbReference type="PROSITE" id="PS51634"/>
    </source>
</evidence>
<accession>A0AAD9DAH3</accession>
<dbReference type="Proteomes" id="UP001224775">
    <property type="component" value="Unassembled WGS sequence"/>
</dbReference>
<keyword evidence="3" id="KW-0539">Nucleus</keyword>
<evidence type="ECO:0000256" key="3">
    <source>
        <dbReference type="ARBA" id="ARBA00023242"/>
    </source>
</evidence>
<dbReference type="GO" id="GO:0005634">
    <property type="term" value="C:nucleus"/>
    <property type="evidence" value="ECO:0007669"/>
    <property type="project" value="UniProtKB-SubCell"/>
</dbReference>
<dbReference type="AlphaFoldDB" id="A0AAD9DAH3"/>
<evidence type="ECO:0000256" key="4">
    <source>
        <dbReference type="SAM" id="MobiDB-lite"/>
    </source>
</evidence>
<dbReference type="GO" id="GO:0006355">
    <property type="term" value="P:regulation of DNA-templated transcription"/>
    <property type="evidence" value="ECO:0007669"/>
    <property type="project" value="TreeGrafter"/>
</dbReference>
<evidence type="ECO:0000256" key="2">
    <source>
        <dbReference type="ARBA" id="ARBA00007267"/>
    </source>
</evidence>
<dbReference type="PROSITE" id="PS51634">
    <property type="entry name" value="CRC"/>
    <property type="match status" value="1"/>
</dbReference>
<evidence type="ECO:0000256" key="1">
    <source>
        <dbReference type="ARBA" id="ARBA00004123"/>
    </source>
</evidence>
<dbReference type="InterPro" id="IPR033467">
    <property type="entry name" value="Tesmin/TSO1-like_CXC"/>
</dbReference>
<keyword evidence="7" id="KW-1185">Reference proteome</keyword>
<evidence type="ECO:0000313" key="6">
    <source>
        <dbReference type="EMBL" id="KAK1738613.1"/>
    </source>
</evidence>
<feature type="region of interest" description="Disordered" evidence="4">
    <location>
        <begin position="342"/>
        <end position="409"/>
    </location>
</feature>
<dbReference type="Pfam" id="PF03638">
    <property type="entry name" value="TCR"/>
    <property type="match status" value="2"/>
</dbReference>
<dbReference type="PANTHER" id="PTHR12446:SF34">
    <property type="entry name" value="PROTEIN LIN-54 HOMOLOG"/>
    <property type="match status" value="1"/>
</dbReference>
<protein>
    <submittedName>
        <fullName evidence="6">Lin-54 family protein</fullName>
    </submittedName>
</protein>
<feature type="region of interest" description="Disordered" evidence="4">
    <location>
        <begin position="1"/>
        <end position="47"/>
    </location>
</feature>
<feature type="compositionally biased region" description="Basic and acidic residues" evidence="4">
    <location>
        <begin position="373"/>
        <end position="386"/>
    </location>
</feature>